<dbReference type="EMBL" id="KN839449">
    <property type="protein sequence ID" value="KIJ89761.1"/>
    <property type="molecule type" value="Genomic_DNA"/>
</dbReference>
<protein>
    <submittedName>
        <fullName evidence="2">Uncharacterized protein</fullName>
    </submittedName>
</protein>
<proteinExistence type="predicted"/>
<evidence type="ECO:0000313" key="3">
    <source>
        <dbReference type="Proteomes" id="UP000054477"/>
    </source>
</evidence>
<feature type="non-terminal residue" evidence="2">
    <location>
        <position position="1"/>
    </location>
</feature>
<feature type="transmembrane region" description="Helical" evidence="1">
    <location>
        <begin position="19"/>
        <end position="37"/>
    </location>
</feature>
<dbReference type="HOGENOM" id="CLU_3111988_0_0_1"/>
<organism evidence="2 3">
    <name type="scientific">Laccaria amethystina LaAM-08-1</name>
    <dbReference type="NCBI Taxonomy" id="1095629"/>
    <lineage>
        <taxon>Eukaryota</taxon>
        <taxon>Fungi</taxon>
        <taxon>Dikarya</taxon>
        <taxon>Basidiomycota</taxon>
        <taxon>Agaricomycotina</taxon>
        <taxon>Agaricomycetes</taxon>
        <taxon>Agaricomycetidae</taxon>
        <taxon>Agaricales</taxon>
        <taxon>Agaricineae</taxon>
        <taxon>Hydnangiaceae</taxon>
        <taxon>Laccaria</taxon>
    </lineage>
</organism>
<reference evidence="2 3" key="1">
    <citation type="submission" date="2014-04" db="EMBL/GenBank/DDBJ databases">
        <authorList>
            <consortium name="DOE Joint Genome Institute"/>
            <person name="Kuo A."/>
            <person name="Kohler A."/>
            <person name="Nagy L.G."/>
            <person name="Floudas D."/>
            <person name="Copeland A."/>
            <person name="Barry K.W."/>
            <person name="Cichocki N."/>
            <person name="Veneault-Fourrey C."/>
            <person name="LaButti K."/>
            <person name="Lindquist E.A."/>
            <person name="Lipzen A."/>
            <person name="Lundell T."/>
            <person name="Morin E."/>
            <person name="Murat C."/>
            <person name="Sun H."/>
            <person name="Tunlid A."/>
            <person name="Henrissat B."/>
            <person name="Grigoriev I.V."/>
            <person name="Hibbett D.S."/>
            <person name="Martin F."/>
            <person name="Nordberg H.P."/>
            <person name="Cantor M.N."/>
            <person name="Hua S.X."/>
        </authorList>
    </citation>
    <scope>NUCLEOTIDE SEQUENCE [LARGE SCALE GENOMIC DNA]</scope>
    <source>
        <strain evidence="2 3">LaAM-08-1</strain>
    </source>
</reference>
<sequence length="51" mass="5773">VCTLLVTQTVTCLVSEGELAWFLMWTLLVTQTVACLFQSVSWPGFYCALLW</sequence>
<gene>
    <name evidence="2" type="ORF">K443DRAFT_117566</name>
</gene>
<dbReference type="Proteomes" id="UP000054477">
    <property type="component" value="Unassembled WGS sequence"/>
</dbReference>
<evidence type="ECO:0000256" key="1">
    <source>
        <dbReference type="SAM" id="Phobius"/>
    </source>
</evidence>
<dbReference type="AlphaFoldDB" id="A0A0C9WWQ6"/>
<keyword evidence="1" id="KW-0472">Membrane</keyword>
<name>A0A0C9WWQ6_9AGAR</name>
<keyword evidence="1" id="KW-1133">Transmembrane helix</keyword>
<accession>A0A0C9WWQ6</accession>
<keyword evidence="3" id="KW-1185">Reference proteome</keyword>
<reference evidence="3" key="2">
    <citation type="submission" date="2015-01" db="EMBL/GenBank/DDBJ databases">
        <title>Evolutionary Origins and Diversification of the Mycorrhizal Mutualists.</title>
        <authorList>
            <consortium name="DOE Joint Genome Institute"/>
            <consortium name="Mycorrhizal Genomics Consortium"/>
            <person name="Kohler A."/>
            <person name="Kuo A."/>
            <person name="Nagy L.G."/>
            <person name="Floudas D."/>
            <person name="Copeland A."/>
            <person name="Barry K.W."/>
            <person name="Cichocki N."/>
            <person name="Veneault-Fourrey C."/>
            <person name="LaButti K."/>
            <person name="Lindquist E.A."/>
            <person name="Lipzen A."/>
            <person name="Lundell T."/>
            <person name="Morin E."/>
            <person name="Murat C."/>
            <person name="Riley R."/>
            <person name="Ohm R."/>
            <person name="Sun H."/>
            <person name="Tunlid A."/>
            <person name="Henrissat B."/>
            <person name="Grigoriev I.V."/>
            <person name="Hibbett D.S."/>
            <person name="Martin F."/>
        </authorList>
    </citation>
    <scope>NUCLEOTIDE SEQUENCE [LARGE SCALE GENOMIC DNA]</scope>
    <source>
        <strain evidence="3">LaAM-08-1</strain>
    </source>
</reference>
<evidence type="ECO:0000313" key="2">
    <source>
        <dbReference type="EMBL" id="KIJ89761.1"/>
    </source>
</evidence>
<keyword evidence="1" id="KW-0812">Transmembrane</keyword>